<feature type="region of interest" description="Disordered" evidence="1">
    <location>
        <begin position="1"/>
        <end position="153"/>
    </location>
</feature>
<accession>F9WF12</accession>
<keyword evidence="3" id="KW-1185">Reference proteome</keyword>
<feature type="region of interest" description="Disordered" evidence="1">
    <location>
        <begin position="547"/>
        <end position="596"/>
    </location>
</feature>
<comment type="caution">
    <text evidence="2">The sequence shown here is derived from an EMBL/GenBank/DDBJ whole genome shotgun (WGS) entry which is preliminary data.</text>
</comment>
<dbReference type="Proteomes" id="UP000000702">
    <property type="component" value="Unassembled WGS sequence"/>
</dbReference>
<feature type="region of interest" description="Disordered" evidence="1">
    <location>
        <begin position="964"/>
        <end position="1002"/>
    </location>
</feature>
<dbReference type="EMBL" id="CAEQ01002088">
    <property type="protein sequence ID" value="CCD15878.1"/>
    <property type="molecule type" value="Genomic_DNA"/>
</dbReference>
<dbReference type="InterPro" id="IPR027417">
    <property type="entry name" value="P-loop_NTPase"/>
</dbReference>
<evidence type="ECO:0000313" key="3">
    <source>
        <dbReference type="Proteomes" id="UP000000702"/>
    </source>
</evidence>
<dbReference type="OMA" id="ICGACIM"/>
<feature type="compositionally biased region" description="Polar residues" evidence="1">
    <location>
        <begin position="19"/>
        <end position="33"/>
    </location>
</feature>
<feature type="compositionally biased region" description="Basic and acidic residues" evidence="1">
    <location>
        <begin position="125"/>
        <end position="135"/>
    </location>
</feature>
<evidence type="ECO:0000313" key="2">
    <source>
        <dbReference type="EMBL" id="CCD15878.1"/>
    </source>
</evidence>
<proteinExistence type="predicted"/>
<name>F9WF12_TRYCI</name>
<feature type="compositionally biased region" description="Polar residues" evidence="1">
    <location>
        <begin position="550"/>
        <end position="566"/>
    </location>
</feature>
<dbReference type="VEuPathDB" id="TriTrypDB:TcIL3000_0_08720"/>
<gene>
    <name evidence="2" type="ORF">TCIL3000_0_08720</name>
</gene>
<dbReference type="PANTHER" id="PTHR35615:SF7">
    <property type="entry name" value="PRESENT IN THE OUTER MITOCHONDRIAL MEMBRANE PROTEOME 22"/>
    <property type="match status" value="1"/>
</dbReference>
<dbReference type="PANTHER" id="PTHR35615">
    <property type="entry name" value="PRESENT IN THE OUTER MITOCHONDRIAL MEMBRANE PROTEOME 22-RELATED"/>
    <property type="match status" value="1"/>
</dbReference>
<protein>
    <submittedName>
        <fullName evidence="2">WGS project CAEQ00000000 data, annotated contig 336</fullName>
    </submittedName>
</protein>
<sequence length="1671" mass="174873">MRSQIGGANPQRSAAAGARTTSYGAQRNASRSTAAPARPGPDLTVSRQPNEEQVRSRPLPPQGQTQQDGVTDKRFPPRGPDPVGNSNAPAGPSQPRTGMKVTQPLGNGTADGKPITVGGSGGVHAGKEQSRESLDTFKMGPHGGIRGDDPMRGGVQRNGSMYGKQGGSGSMYGKQGGSGSMYGKQGGSGSMYGKQGGSGSMYGKQGGSGSMYGKPGGSGSMYGKPGGSGSMYGKPGGSGSMYGKQGGSGSMYGKPGGSGSMYGKPGGSGSMYGKPGGSGSMYGKPGGMGSMYGVGGRIGSMYGMGRPGGMGSMYGMGRPGGMGSMYGMGRPGGMGSMYGMGRPGGMGSMYGMGRPGGMGSMYGMGRPGGMGSMYGMGRPGGMGSMYGMGRPGGMGSMYGMGRPGGMGSMYGMGRPGGMGSMYGMGRPGGMGSMYGMGGPAGMGSMYGMGGPAGMGSMYGMGGPAGMGSMYGMGGPAGMGSMYGMGGPAGMGSMYGARGSVPSVGDACDSTDAEKAVESTCGRRPSSEHAGRNDPYLREHVSCKLSAPLTAGTSSTNGKPSADNQKSAAGVNGKSALDVSGAAPDKVGPPRDAASASQCEKLKHDEQTMSNNNIRTVLVVGKTVGERVRADEVGKTVSMRCSDGKTVCYEADEVVCGDNVSVETSVQLRTIVRQVELGHNSALIVADSTAQQTISEGVTSSVMRSVMAVLRKNEREKGTKYEVFATAAEVPTATTARDLSSEGSAARPIRCGSNPMFGVCLMDMQERTLRSEDDAGLFARETLRKSSKASVLDIVHVTVKQVGRSADVYVSALVFLLVKGQGEYLRRLVAMDEGVVPTVLTKGVLGGNSCVAAVVGFSGSDVAVDTSILGSTAKLREIRNAPPRSGNLSRFVEFVTGQLSDCKAALERSKDGPERDRHERMLRKLEVMLADGKKLLSDPEGTRPRVYAPNKGPVVDGGAVKVGAAEKSESVKKGGPTNGTASAASPPKPKAEEAAAGAAGPWETPLKLVVTEGPKPPDNTIEIEVDGEKKVHRVDECIQRSGSRPVSSLVVQRMKEVLEKGCNVSLLSAEMVPGLAVDKHVTWNFAQEILRDTLNKKKDGVTRELALYMSILKGKQVVIDLFGGSEKLQLTVAKSPLFGVVVHGTSAKFVKDPTEVAPVFETALKRAKELLMGEEYIVCTAVLKQITGTDVIVSSLFVVSASDMQPYIDVIEKKPTHSQTLFAHPFLGPCSTAMLVSYQAMNDRVVKALNAHRKMALENSKAPGGSVRQFVGVMERSVASAEESLKKLGDSKERVHQERSLQDKKQALQDAKRLLENPNEAQPAAYAVPQAQECGGIDPTVRVVVILTEKRDGKKRCIMDKGSGFAVRTPAEEADFPADEVVKRLGQAATIRSSSVDFLIDHFVRGYNVALLTADGEGFSTGLPLLEHSARSVLGKIAPSSELFVMLASIKTDCASAKDLLHEGATYEPLQHASSPLFGPCVADAKLERIKTSDSLLRSLNDAVKVCEADKTMFFSLFVHKERRASEGDVVLSSFLILLAGDNIDVYKSALEKRQKERGLLQYALGGPCLTAFTLGLTTATTDIDKPLAFGKLAKDAHGSRNGTIRTGGVRRFVAFSTKALEQLRALQKKAPESDRKRLMENATNVERVLADSEELLRNPCDRVPRAYKHEV</sequence>
<evidence type="ECO:0000256" key="1">
    <source>
        <dbReference type="SAM" id="MobiDB-lite"/>
    </source>
</evidence>
<reference evidence="2 3" key="2">
    <citation type="journal article" date="2012" name="Proc. Natl. Acad. Sci. U.S.A.">
        <title>Antigenic diversity is generated by distinct evolutionary mechanisms in African trypanosome species.</title>
        <authorList>
            <person name="Jackson A.P."/>
            <person name="Berry A."/>
            <person name="Aslett M."/>
            <person name="Allison H.C."/>
            <person name="Burton P."/>
            <person name="Vavrova-Anderson J."/>
            <person name="Brown R."/>
            <person name="Browne H."/>
            <person name="Corton N."/>
            <person name="Hauser H."/>
            <person name="Gamble J."/>
            <person name="Gilderthorp R."/>
            <person name="Marcello L."/>
            <person name="McQuillan J."/>
            <person name="Otto T.D."/>
            <person name="Quail M.A."/>
            <person name="Sanders M.J."/>
            <person name="van Tonder A."/>
            <person name="Ginger M.L."/>
            <person name="Field M.C."/>
            <person name="Barry J.D."/>
            <person name="Hertz-Fowler C."/>
            <person name="Berriman M."/>
        </authorList>
    </citation>
    <scope>NUCLEOTIDE SEQUENCE [LARGE SCALE GENOMIC DNA]</scope>
    <source>
        <strain evidence="2 3">IL3000</strain>
    </source>
</reference>
<dbReference type="SUPFAM" id="SSF52540">
    <property type="entry name" value="P-loop containing nucleoside triphosphate hydrolases"/>
    <property type="match status" value="3"/>
</dbReference>
<reference evidence="3" key="1">
    <citation type="submission" date="2011-07" db="EMBL/GenBank/DDBJ databases">
        <title>Divergent evolution of antigenic variation in African trypanosomes.</title>
        <authorList>
            <person name="Jackson A.P."/>
            <person name="Berry A."/>
            <person name="Allison H.C."/>
            <person name="Burton P."/>
            <person name="Anderson J."/>
            <person name="Aslett M."/>
            <person name="Brown R."/>
            <person name="Corton N."/>
            <person name="Harris D."/>
            <person name="Hauser H."/>
            <person name="Gamble J."/>
            <person name="Gilderthorp R."/>
            <person name="McQuillan J."/>
            <person name="Quail M.A."/>
            <person name="Sanders M."/>
            <person name="Van Tonder A."/>
            <person name="Ginger M.L."/>
            <person name="Donelson J.E."/>
            <person name="Field M.C."/>
            <person name="Barry J.D."/>
            <person name="Berriman M."/>
            <person name="Hertz-Fowler C."/>
        </authorList>
    </citation>
    <scope>NUCLEOTIDE SEQUENCE [LARGE SCALE GENOMIC DNA]</scope>
    <source>
        <strain evidence="3">IL3000</strain>
    </source>
</reference>
<organism evidence="2 3">
    <name type="scientific">Trypanosoma congolense (strain IL3000)</name>
    <dbReference type="NCBI Taxonomy" id="1068625"/>
    <lineage>
        <taxon>Eukaryota</taxon>
        <taxon>Discoba</taxon>
        <taxon>Euglenozoa</taxon>
        <taxon>Kinetoplastea</taxon>
        <taxon>Metakinetoplastina</taxon>
        <taxon>Trypanosomatida</taxon>
        <taxon>Trypanosomatidae</taxon>
        <taxon>Trypanosoma</taxon>
        <taxon>Nannomonas</taxon>
    </lineage>
</organism>